<proteinExistence type="inferred from homology"/>
<dbReference type="NCBIfam" id="NF001140">
    <property type="entry name" value="PRK00147.1"/>
    <property type="match status" value="1"/>
</dbReference>
<comment type="similarity">
    <text evidence="9 13">Belongs to the QueA family.</text>
</comment>
<keyword evidence="5 13" id="KW-0808">Transferase</keyword>
<comment type="pathway">
    <text evidence="2 13">tRNA modification; tRNA-queuosine biosynthesis.</text>
</comment>
<dbReference type="EMBL" id="OCZC01000058">
    <property type="protein sequence ID" value="SOO23848.1"/>
    <property type="molecule type" value="Genomic_DNA"/>
</dbReference>
<dbReference type="EC" id="2.4.99.17" evidence="10 13"/>
<evidence type="ECO:0000256" key="11">
    <source>
        <dbReference type="ARBA" id="ARBA00069325"/>
    </source>
</evidence>
<dbReference type="Pfam" id="PF02547">
    <property type="entry name" value="Queuosine_synth"/>
    <property type="match status" value="1"/>
</dbReference>
<evidence type="ECO:0000256" key="13">
    <source>
        <dbReference type="HAMAP-Rule" id="MF_00113"/>
    </source>
</evidence>
<evidence type="ECO:0000256" key="1">
    <source>
        <dbReference type="ARBA" id="ARBA00004496"/>
    </source>
</evidence>
<dbReference type="GO" id="GO:0051075">
    <property type="term" value="F:S-adenosylmethionine:tRNA ribosyltransferase-isomerase activity"/>
    <property type="evidence" value="ECO:0007669"/>
    <property type="project" value="UniProtKB-EC"/>
</dbReference>
<dbReference type="Gene3D" id="2.40.10.240">
    <property type="entry name" value="QueA-like"/>
    <property type="match status" value="1"/>
</dbReference>
<protein>
    <recommendedName>
        <fullName evidence="11 13">S-adenosylmethionine:tRNA ribosyltransferase-isomerase</fullName>
        <ecNumber evidence="10 13">2.4.99.17</ecNumber>
    </recommendedName>
    <alternativeName>
        <fullName evidence="12 13">Queuosine biosynthesis protein QueA</fullName>
    </alternativeName>
</protein>
<evidence type="ECO:0000256" key="10">
    <source>
        <dbReference type="ARBA" id="ARBA00066503"/>
    </source>
</evidence>
<comment type="caution">
    <text evidence="14">The sequence shown here is derived from an EMBL/GenBank/DDBJ whole genome shotgun (WGS) entry which is preliminary data.</text>
</comment>
<comment type="function">
    <text evidence="13">Transfers and isomerizes the ribose moiety from AdoMet to the 7-aminomethyl group of 7-deazaguanine (preQ1-tRNA) to give epoxyqueuosine (oQ-tRNA).</text>
</comment>
<evidence type="ECO:0000256" key="2">
    <source>
        <dbReference type="ARBA" id="ARBA00004691"/>
    </source>
</evidence>
<dbReference type="NCBIfam" id="TIGR00113">
    <property type="entry name" value="queA"/>
    <property type="match status" value="1"/>
</dbReference>
<keyword evidence="14" id="KW-0413">Isomerase</keyword>
<dbReference type="GO" id="GO:0008616">
    <property type="term" value="P:tRNA queuosine(34) biosynthetic process"/>
    <property type="evidence" value="ECO:0007669"/>
    <property type="project" value="UniProtKB-UniRule"/>
</dbReference>
<reference evidence="14 15" key="1">
    <citation type="submission" date="2017-10" db="EMBL/GenBank/DDBJ databases">
        <authorList>
            <person name="Regsiter A."/>
            <person name="William W."/>
        </authorList>
    </citation>
    <scope>NUCLEOTIDE SEQUENCE [LARGE SCALE GENOMIC DNA]</scope>
    <source>
        <strain evidence="14 15">CFBP6991</strain>
    </source>
</reference>
<dbReference type="InterPro" id="IPR042118">
    <property type="entry name" value="QueA_dom1"/>
</dbReference>
<dbReference type="UniPathway" id="UPA00392"/>
<evidence type="ECO:0000256" key="7">
    <source>
        <dbReference type="ARBA" id="ARBA00022785"/>
    </source>
</evidence>
<dbReference type="AlphaFoldDB" id="A0A7Z7NGK8"/>
<dbReference type="Proteomes" id="UP000234345">
    <property type="component" value="Unassembled WGS sequence"/>
</dbReference>
<evidence type="ECO:0000256" key="12">
    <source>
        <dbReference type="ARBA" id="ARBA00076160"/>
    </source>
</evidence>
<keyword evidence="7 13" id="KW-0671">Queuosine biosynthesis</keyword>
<comment type="catalytic activity">
    <reaction evidence="8 13">
        <text>7-aminomethyl-7-carbaguanosine(34) in tRNA + S-adenosyl-L-methionine = epoxyqueuosine(34) in tRNA + adenine + L-methionine + 2 H(+)</text>
        <dbReference type="Rhea" id="RHEA:32155"/>
        <dbReference type="Rhea" id="RHEA-COMP:10342"/>
        <dbReference type="Rhea" id="RHEA-COMP:18582"/>
        <dbReference type="ChEBI" id="CHEBI:15378"/>
        <dbReference type="ChEBI" id="CHEBI:16708"/>
        <dbReference type="ChEBI" id="CHEBI:57844"/>
        <dbReference type="ChEBI" id="CHEBI:59789"/>
        <dbReference type="ChEBI" id="CHEBI:82833"/>
        <dbReference type="ChEBI" id="CHEBI:194443"/>
        <dbReference type="EC" id="2.4.99.17"/>
    </reaction>
</comment>
<organism evidence="14 15">
    <name type="scientific">Xanthomonas campestris pv. phaseoli</name>
    <dbReference type="NCBI Taxonomy" id="317013"/>
    <lineage>
        <taxon>Bacteria</taxon>
        <taxon>Pseudomonadati</taxon>
        <taxon>Pseudomonadota</taxon>
        <taxon>Gammaproteobacteria</taxon>
        <taxon>Lysobacterales</taxon>
        <taxon>Lysobacteraceae</taxon>
        <taxon>Xanthomonas</taxon>
    </lineage>
</organism>
<dbReference type="PANTHER" id="PTHR30307:SF0">
    <property type="entry name" value="S-ADENOSYLMETHIONINE:TRNA RIBOSYLTRANSFERASE-ISOMERASE"/>
    <property type="match status" value="1"/>
</dbReference>
<dbReference type="Gene3D" id="3.40.1780.10">
    <property type="entry name" value="QueA-like"/>
    <property type="match status" value="1"/>
</dbReference>
<evidence type="ECO:0000256" key="4">
    <source>
        <dbReference type="ARBA" id="ARBA00022490"/>
    </source>
</evidence>
<name>A0A7Z7NGK8_XANCH</name>
<evidence type="ECO:0000313" key="14">
    <source>
        <dbReference type="EMBL" id="SOO23848.1"/>
    </source>
</evidence>
<evidence type="ECO:0000256" key="9">
    <source>
        <dbReference type="ARBA" id="ARBA00061210"/>
    </source>
</evidence>
<dbReference type="FunFam" id="3.40.1780.10:FF:000001">
    <property type="entry name" value="S-adenosylmethionine:tRNA ribosyltransferase-isomerase"/>
    <property type="match status" value="1"/>
</dbReference>
<dbReference type="GO" id="GO:0005737">
    <property type="term" value="C:cytoplasm"/>
    <property type="evidence" value="ECO:0007669"/>
    <property type="project" value="UniProtKB-SubCell"/>
</dbReference>
<evidence type="ECO:0000313" key="15">
    <source>
        <dbReference type="Proteomes" id="UP000234345"/>
    </source>
</evidence>
<comment type="subunit">
    <text evidence="3 13">Monomer.</text>
</comment>
<dbReference type="InterPro" id="IPR003699">
    <property type="entry name" value="QueA"/>
</dbReference>
<keyword evidence="6 13" id="KW-0949">S-adenosyl-L-methionine</keyword>
<dbReference type="SUPFAM" id="SSF111337">
    <property type="entry name" value="QueA-like"/>
    <property type="match status" value="1"/>
</dbReference>
<dbReference type="HAMAP" id="MF_00113">
    <property type="entry name" value="QueA"/>
    <property type="match status" value="1"/>
</dbReference>
<evidence type="ECO:0000256" key="6">
    <source>
        <dbReference type="ARBA" id="ARBA00022691"/>
    </source>
</evidence>
<comment type="subcellular location">
    <subcellularLocation>
        <location evidence="1 13">Cytoplasm</location>
    </subcellularLocation>
</comment>
<dbReference type="InterPro" id="IPR036100">
    <property type="entry name" value="QueA_sf"/>
</dbReference>
<keyword evidence="4 13" id="KW-0963">Cytoplasm</keyword>
<evidence type="ECO:0000256" key="5">
    <source>
        <dbReference type="ARBA" id="ARBA00022679"/>
    </source>
</evidence>
<dbReference type="FunFam" id="2.40.10.240:FF:000003">
    <property type="entry name" value="S-adenosylmethionine:tRNA ribosyltransferase-isomerase"/>
    <property type="match status" value="1"/>
</dbReference>
<evidence type="ECO:0000256" key="3">
    <source>
        <dbReference type="ARBA" id="ARBA00011245"/>
    </source>
</evidence>
<evidence type="ECO:0000256" key="8">
    <source>
        <dbReference type="ARBA" id="ARBA00052751"/>
    </source>
</evidence>
<dbReference type="PANTHER" id="PTHR30307">
    <property type="entry name" value="S-ADENOSYLMETHIONINE:TRNA RIBOSYLTRANSFERASE-ISOMERASE"/>
    <property type="match status" value="1"/>
</dbReference>
<accession>A0A7Z7NGK8</accession>
<gene>
    <name evidence="13 14" type="primary">queA</name>
    <name evidence="14" type="ORF">XFF6991_310018</name>
</gene>
<dbReference type="InterPro" id="IPR042119">
    <property type="entry name" value="QueA_dom2"/>
</dbReference>
<sequence length="410" mass="45248">MNEPGLGRRDWGFVKAGQLASYSVRSLDPALTNPQSPIPAAVTLCGYPDNDPAALKKSDFHYDLPDELIAQAPLAERAASRLLVVPPSPQALADRQVRDLPELLQPGDLLIFNDTRVIPARLFGHKASGGRVEILIERLLGERQARVQIGASKSPKAGSLIALDAGGQAEVLGRDGEFYVLRFEIPTPLEHWLLEAGRLPLPPYIRREPGVEDRERYQTVFAREVGAVAAPTAGLHFDEPLLARLRERGVEFGHVTLHVGAGTFQPVRVDKLDQHVMHTEWLNVGAALVEQVRRTRARGGRVIAVGTTVVRSLESAWRTTEAAPEGELQPFAGETQIFILPGYRIRSVDAMVTNFHLPESTLMMMVSAFAGRERIFAAYHHAIAQRYRFFSYGDAMLLWGRDWGFGSGDS</sequence>